<dbReference type="SUPFAM" id="SSF48403">
    <property type="entry name" value="Ankyrin repeat"/>
    <property type="match status" value="1"/>
</dbReference>
<feature type="repeat" description="ANK" evidence="5">
    <location>
        <begin position="218"/>
        <end position="250"/>
    </location>
</feature>
<dbReference type="InterPro" id="IPR011993">
    <property type="entry name" value="PH-like_dom_sf"/>
</dbReference>
<comment type="subcellular location">
    <subcellularLocation>
        <location evidence="1">Cytoplasm</location>
    </subcellularLocation>
</comment>
<protein>
    <submittedName>
        <fullName evidence="10">Ankyrin repeat and SAM domain-containing protein 1A-like isoform X1</fullName>
    </submittedName>
</protein>
<accession>A0A8B7Y9H9</accession>
<sequence length="1472" mass="158917">MGKEQDLLDAARTGNVVTIQKILSARPKNALSQAIAIGFRRSVAPNCQDSSGYTPMHHAVLNGHRLAVEILLKYDASPGMPDAKGSTPFHLAAWTGGTEIIRVLISHARAYCHINGQNNDWDTPLHFAAQYGHTDVVKLLLENAADPTIVNKKEEMPLDLAAQYGRLETVQLLLGRQPELLGRIPDHRSILHLAARNGHPEVIKALLAAGCDINKKLKTGSALHEAALFGKVEAVRVLLEHSPAINYRMKDSASETALQKVEGYPSKVAIEIAAMIKAHIRGDPLPPSTATPGPLRKAKELIDAEQQSTYDNVPPATAPDLPAGRHSSYTPPLVKKPARPFRPMAGAGRSANYMNVDLPAKVPPKKPARSSIGILLDKVDLSASPKAESPLVNSTCSMYDLSSAPLGSSSPASQPKSSDSEKSPPPLPDRNYYDEDVAGEYTQLRLDATKATVSASPSVPIKSTGSSFKCSAPPPTTVPPEPAVLMRASSRKKRHIYAPDPIDDDPVISSKEDVNEVRKSLVLLDHPPLLAQAPDPIPGPGPMPSSSESESFYEDLSEAYSGEVVTMQQVQSSTAPLQHLQIPAHCNSTMGSSTGSDTDADVYELLSDATTGQHENYNIPPPTRVALSSVGSALEDLSPTKGINPVPPPRRSKHQAASPRSSTPTLPMPSINNDLNGSLPTLATSSYYSDLQSSETADSDVPSSPGSCYSQPPTPDHPPPSPHTAMLGIQAKLSPQSFPRGNLLGGQEPSNQAWTSQRASVEEGSAFRPIGCRDPADSSEQASRFLETRHCLAPESSVFYSTGTNYSLADPSSGFDDRSEERQSGRRLNRPEKPSRFGFPRTGIGATPQTHFTDDSHPGPVDLHQTETGRGPVNGSHSLTHSSIADSEGYQANDEFQSITDTSSSGDTELLRQDEEDPFAGPAHRIQGLIYGSNRGSRNLSLETTSRFSLSQHMTDWSLAGSSRTSMVGENGPADAPPDGGGGGGHGGGTEDGAGAIDENSEWAQIESIMASFGAGLVRESVYIRDFQKEFEKMFEGPTKPQSVGAWLESLGMGQYENMLIANGFDNLDFMGGNILEESDLTEMGILEELHRKIILQATSALPVMKTITQEGNMPSSVSEWLRSLLLSDCIPNFLSNGITSMERAMELWELELETVLEVHLLGHRKRILASLGERRHSVGSSSNSSIPRPDSLELTTDDLELKLSSFERRKQLSSITSEQSASLDIDLFKDYSKEVTTPNKPKPLPGFSAQDSTPLANAQASAVAAMQHSDIEDYDNMATSDRMTASTSCRASDAKEAENGPTSPPVQWMHPPEALIKGCCNYTASYLGSTLVKEAKGTDSTQESCTKLRRSASHLHKVPSITLSISYLGVKFIDFKSKMVITEHEICNISCVTQDSDDLRTFAYITKDSENDKLYCHVFSVKAEDIAAEIIMTLGQAFEIAYQMLLKSRPGSTEHTRLLSNTSENDHETRL</sequence>
<feature type="compositionally biased region" description="Pro residues" evidence="6">
    <location>
        <begin position="472"/>
        <end position="482"/>
    </location>
</feature>
<feature type="compositionally biased region" description="Gly residues" evidence="6">
    <location>
        <begin position="979"/>
        <end position="992"/>
    </location>
</feature>
<dbReference type="SUPFAM" id="SSF50729">
    <property type="entry name" value="PH domain-like"/>
    <property type="match status" value="1"/>
</dbReference>
<feature type="compositionally biased region" description="Low complexity" evidence="6">
    <location>
        <begin position="402"/>
        <end position="417"/>
    </location>
</feature>
<dbReference type="Pfam" id="PF00536">
    <property type="entry name" value="SAM_1"/>
    <property type="match status" value="1"/>
</dbReference>
<name>A0A8B7Y9H9_ACAPL</name>
<dbReference type="RefSeq" id="XP_022089212.1">
    <property type="nucleotide sequence ID" value="XM_022233520.1"/>
</dbReference>
<dbReference type="GeneID" id="110978486"/>
<dbReference type="PANTHER" id="PTHR24174:SF1">
    <property type="entry name" value="IP14385P"/>
    <property type="match status" value="1"/>
</dbReference>
<feature type="repeat" description="ANK" evidence="5">
    <location>
        <begin position="186"/>
        <end position="218"/>
    </location>
</feature>
<feature type="region of interest" description="Disordered" evidence="6">
    <location>
        <begin position="402"/>
        <end position="433"/>
    </location>
</feature>
<dbReference type="KEGG" id="aplc:110978486"/>
<dbReference type="Gene3D" id="2.30.29.30">
    <property type="entry name" value="Pleckstrin-homology domain (PH domain)/Phosphotyrosine-binding domain (PTB)"/>
    <property type="match status" value="1"/>
</dbReference>
<feature type="domain" description="PID" evidence="7">
    <location>
        <begin position="1321"/>
        <end position="1451"/>
    </location>
</feature>
<proteinExistence type="predicted"/>
<dbReference type="PRINTS" id="PR01415">
    <property type="entry name" value="ANKYRIN"/>
</dbReference>
<dbReference type="SMART" id="SM00462">
    <property type="entry name" value="PTB"/>
    <property type="match status" value="1"/>
</dbReference>
<dbReference type="InterPro" id="IPR006020">
    <property type="entry name" value="PTB/PI_dom"/>
</dbReference>
<feature type="region of interest" description="Disordered" evidence="6">
    <location>
        <begin position="802"/>
        <end position="875"/>
    </location>
</feature>
<dbReference type="InterPro" id="IPR041880">
    <property type="entry name" value="SAM_ANKS1_repeat1"/>
</dbReference>
<dbReference type="CDD" id="cd09500">
    <property type="entry name" value="SAM_AIDA1AB-like_repeat2"/>
    <property type="match status" value="1"/>
</dbReference>
<feature type="repeat" description="ANK" evidence="5">
    <location>
        <begin position="51"/>
        <end position="83"/>
    </location>
</feature>
<dbReference type="PROSITE" id="PS50088">
    <property type="entry name" value="ANK_REPEAT"/>
    <property type="match status" value="5"/>
</dbReference>
<dbReference type="Proteomes" id="UP000694845">
    <property type="component" value="Unplaced"/>
</dbReference>
<dbReference type="PROSITE" id="PS50105">
    <property type="entry name" value="SAM_DOMAIN"/>
    <property type="match status" value="2"/>
</dbReference>
<feature type="region of interest" description="Disordered" evidence="6">
    <location>
        <begin position="1282"/>
        <end position="1309"/>
    </location>
</feature>
<dbReference type="InterPro" id="IPR002110">
    <property type="entry name" value="Ankyrin_rpt"/>
</dbReference>
<gene>
    <name evidence="10" type="primary">LOC110978486</name>
</gene>
<evidence type="ECO:0000313" key="9">
    <source>
        <dbReference type="Proteomes" id="UP000694845"/>
    </source>
</evidence>
<evidence type="ECO:0000256" key="5">
    <source>
        <dbReference type="PROSITE-ProRule" id="PRU00023"/>
    </source>
</evidence>
<organism evidence="9 10">
    <name type="scientific">Acanthaster planci</name>
    <name type="common">Crown-of-thorns starfish</name>
    <dbReference type="NCBI Taxonomy" id="133434"/>
    <lineage>
        <taxon>Eukaryota</taxon>
        <taxon>Metazoa</taxon>
        <taxon>Echinodermata</taxon>
        <taxon>Eleutherozoa</taxon>
        <taxon>Asterozoa</taxon>
        <taxon>Asteroidea</taxon>
        <taxon>Valvatacea</taxon>
        <taxon>Valvatida</taxon>
        <taxon>Acanthasteridae</taxon>
        <taxon>Acanthaster</taxon>
    </lineage>
</organism>
<feature type="region of interest" description="Disordered" evidence="6">
    <location>
        <begin position="635"/>
        <end position="781"/>
    </location>
</feature>
<keyword evidence="3" id="KW-0677">Repeat</keyword>
<feature type="compositionally biased region" description="Pro residues" evidence="6">
    <location>
        <begin position="712"/>
        <end position="722"/>
    </location>
</feature>
<reference evidence="10" key="1">
    <citation type="submission" date="2025-08" db="UniProtKB">
        <authorList>
            <consortium name="RefSeq"/>
        </authorList>
    </citation>
    <scope>IDENTIFICATION</scope>
</reference>
<feature type="compositionally biased region" description="Polar residues" evidence="6">
    <location>
        <begin position="1282"/>
        <end position="1291"/>
    </location>
</feature>
<dbReference type="PROSITE" id="PS50297">
    <property type="entry name" value="ANK_REP_REGION"/>
    <property type="match status" value="4"/>
</dbReference>
<dbReference type="InterPro" id="IPR001660">
    <property type="entry name" value="SAM"/>
</dbReference>
<evidence type="ECO:0000256" key="6">
    <source>
        <dbReference type="SAM" id="MobiDB-lite"/>
    </source>
</evidence>
<feature type="repeat" description="ANK" evidence="5">
    <location>
        <begin position="120"/>
        <end position="152"/>
    </location>
</feature>
<feature type="region of interest" description="Disordered" evidence="6">
    <location>
        <begin position="963"/>
        <end position="996"/>
    </location>
</feature>
<dbReference type="InterPro" id="IPR013761">
    <property type="entry name" value="SAM/pointed_sf"/>
</dbReference>
<evidence type="ECO:0000259" key="8">
    <source>
        <dbReference type="PROSITE" id="PS50105"/>
    </source>
</evidence>
<keyword evidence="2" id="KW-0963">Cytoplasm</keyword>
<feature type="region of interest" description="Disordered" evidence="6">
    <location>
        <begin position="450"/>
        <end position="482"/>
    </location>
</feature>
<feature type="domain" description="SAM" evidence="8">
    <location>
        <begin position="1039"/>
        <end position="1105"/>
    </location>
</feature>
<evidence type="ECO:0000256" key="3">
    <source>
        <dbReference type="ARBA" id="ARBA00022737"/>
    </source>
</evidence>
<feature type="domain" description="SAM" evidence="8">
    <location>
        <begin position="1117"/>
        <end position="1178"/>
    </location>
</feature>
<evidence type="ECO:0000259" key="7">
    <source>
        <dbReference type="PROSITE" id="PS01179"/>
    </source>
</evidence>
<dbReference type="Gene3D" id="1.10.150.50">
    <property type="entry name" value="Transcription Factor, Ets-1"/>
    <property type="match status" value="2"/>
</dbReference>
<dbReference type="OrthoDB" id="10039052at2759"/>
<dbReference type="Pfam" id="PF12796">
    <property type="entry name" value="Ank_2"/>
    <property type="match status" value="3"/>
</dbReference>
<dbReference type="Pfam" id="PF07647">
    <property type="entry name" value="SAM_2"/>
    <property type="match status" value="1"/>
</dbReference>
<dbReference type="InterPro" id="IPR036770">
    <property type="entry name" value="Ankyrin_rpt-contain_sf"/>
</dbReference>
<keyword evidence="4 5" id="KW-0040">ANK repeat</keyword>
<dbReference type="PROSITE" id="PS01179">
    <property type="entry name" value="PID"/>
    <property type="match status" value="1"/>
</dbReference>
<feature type="repeat" description="ANK" evidence="5">
    <location>
        <begin position="84"/>
        <end position="107"/>
    </location>
</feature>
<dbReference type="Pfam" id="PF00640">
    <property type="entry name" value="PID"/>
    <property type="match status" value="1"/>
</dbReference>
<dbReference type="SMART" id="SM00454">
    <property type="entry name" value="SAM"/>
    <property type="match status" value="2"/>
</dbReference>
<dbReference type="InterPro" id="IPR041882">
    <property type="entry name" value="SAM_ANKS1_repeat2"/>
</dbReference>
<dbReference type="InterPro" id="IPR033635">
    <property type="entry name" value="ANKS1/Caskin"/>
</dbReference>
<dbReference type="GO" id="GO:0005829">
    <property type="term" value="C:cytosol"/>
    <property type="evidence" value="ECO:0007669"/>
    <property type="project" value="TreeGrafter"/>
</dbReference>
<evidence type="ECO:0000256" key="1">
    <source>
        <dbReference type="ARBA" id="ARBA00004496"/>
    </source>
</evidence>
<feature type="compositionally biased region" description="Low complexity" evidence="6">
    <location>
        <begin position="969"/>
        <end position="978"/>
    </location>
</feature>
<feature type="region of interest" description="Disordered" evidence="6">
    <location>
        <begin position="306"/>
        <end position="340"/>
    </location>
</feature>
<feature type="compositionally biased region" description="Polar residues" evidence="6">
    <location>
        <begin position="451"/>
        <end position="469"/>
    </location>
</feature>
<dbReference type="SUPFAM" id="SSF47769">
    <property type="entry name" value="SAM/Pointed domain"/>
    <property type="match status" value="2"/>
</dbReference>
<feature type="compositionally biased region" description="Basic and acidic residues" evidence="6">
    <location>
        <begin position="815"/>
        <end position="835"/>
    </location>
</feature>
<dbReference type="SMART" id="SM00248">
    <property type="entry name" value="ANK"/>
    <property type="match status" value="6"/>
</dbReference>
<dbReference type="PANTHER" id="PTHR24174">
    <property type="entry name" value="ANKYRIN REPEAT AND STERILE ALPHA MOTIF DOMAIN-CONTAINING PROTEIN 1"/>
    <property type="match status" value="1"/>
</dbReference>
<evidence type="ECO:0000256" key="4">
    <source>
        <dbReference type="ARBA" id="ARBA00023043"/>
    </source>
</evidence>
<feature type="compositionally biased region" description="Polar residues" evidence="6">
    <location>
        <begin position="658"/>
        <end position="711"/>
    </location>
</feature>
<keyword evidence="9" id="KW-1185">Reference proteome</keyword>
<evidence type="ECO:0000313" key="10">
    <source>
        <dbReference type="RefSeq" id="XP_022089212.1"/>
    </source>
</evidence>
<evidence type="ECO:0000256" key="2">
    <source>
        <dbReference type="ARBA" id="ARBA00022490"/>
    </source>
</evidence>
<dbReference type="CDD" id="cd09499">
    <property type="entry name" value="SAM_AIDA1AB-like_repeat1"/>
    <property type="match status" value="1"/>
</dbReference>
<feature type="compositionally biased region" description="Polar residues" evidence="6">
    <location>
        <begin position="748"/>
        <end position="759"/>
    </location>
</feature>
<dbReference type="CDD" id="cd01274">
    <property type="entry name" value="PTB_Anks"/>
    <property type="match status" value="1"/>
</dbReference>
<dbReference type="Gene3D" id="1.25.40.20">
    <property type="entry name" value="Ankyrin repeat-containing domain"/>
    <property type="match status" value="2"/>
</dbReference>